<proteinExistence type="predicted"/>
<keyword evidence="1" id="KW-0175">Coiled coil</keyword>
<dbReference type="Proteomes" id="UP000594638">
    <property type="component" value="Unassembled WGS sequence"/>
</dbReference>
<keyword evidence="3" id="KW-1185">Reference proteome</keyword>
<evidence type="ECO:0000256" key="1">
    <source>
        <dbReference type="SAM" id="Coils"/>
    </source>
</evidence>
<protein>
    <submittedName>
        <fullName evidence="2">Uncharacterized protein</fullName>
    </submittedName>
</protein>
<feature type="coiled-coil region" evidence="1">
    <location>
        <begin position="5"/>
        <end position="39"/>
    </location>
</feature>
<dbReference type="Gramene" id="OE9A104256T1">
    <property type="protein sequence ID" value="OE9A104256C1"/>
    <property type="gene ID" value="OE9A104256"/>
</dbReference>
<organism evidence="2 3">
    <name type="scientific">Olea europaea subsp. europaea</name>
    <dbReference type="NCBI Taxonomy" id="158383"/>
    <lineage>
        <taxon>Eukaryota</taxon>
        <taxon>Viridiplantae</taxon>
        <taxon>Streptophyta</taxon>
        <taxon>Embryophyta</taxon>
        <taxon>Tracheophyta</taxon>
        <taxon>Spermatophyta</taxon>
        <taxon>Magnoliopsida</taxon>
        <taxon>eudicotyledons</taxon>
        <taxon>Gunneridae</taxon>
        <taxon>Pentapetalae</taxon>
        <taxon>asterids</taxon>
        <taxon>lamiids</taxon>
        <taxon>Lamiales</taxon>
        <taxon>Oleaceae</taxon>
        <taxon>Oleeae</taxon>
        <taxon>Olea</taxon>
    </lineage>
</organism>
<evidence type="ECO:0000313" key="2">
    <source>
        <dbReference type="EMBL" id="CAA2995903.1"/>
    </source>
</evidence>
<gene>
    <name evidence="2" type="ORF">OLEA9_A104256</name>
</gene>
<comment type="caution">
    <text evidence="2">The sequence shown here is derived from an EMBL/GenBank/DDBJ whole genome shotgun (WGS) entry which is preliminary data.</text>
</comment>
<dbReference type="OrthoDB" id="683848at2759"/>
<dbReference type="AlphaFoldDB" id="A0A8S0STG1"/>
<accession>A0A8S0STG1</accession>
<dbReference type="EMBL" id="CACTIH010005511">
    <property type="protein sequence ID" value="CAA2995903.1"/>
    <property type="molecule type" value="Genomic_DNA"/>
</dbReference>
<evidence type="ECO:0000313" key="3">
    <source>
        <dbReference type="Proteomes" id="UP000594638"/>
    </source>
</evidence>
<sequence length="172" mass="20313">MEAKLRKKNEENSALKMQLQKMEDKWREYKETMKSVEKTWQDQLTYIQNADNTTTRTGFFHGNSMVVGSLDLPSNNGSGPHITTNSTNHIIKQFEGMYDEDGDQAQVASDQVKLHPGVELQKLKLRFTAWKKYFKTRLWEAEATFKKLSHLETESGQKRWWERRQMRRGIRN</sequence>
<reference evidence="2 3" key="1">
    <citation type="submission" date="2019-12" db="EMBL/GenBank/DDBJ databases">
        <authorList>
            <person name="Alioto T."/>
            <person name="Alioto T."/>
            <person name="Gomez Garrido J."/>
        </authorList>
    </citation>
    <scope>NUCLEOTIDE SEQUENCE [LARGE SCALE GENOMIC DNA]</scope>
</reference>
<name>A0A8S0STG1_OLEEU</name>